<dbReference type="AlphaFoldDB" id="A0AAX3JDV5"/>
<evidence type="ECO:0000313" key="2">
    <source>
        <dbReference type="EMBL" id="VXC69191.1"/>
    </source>
</evidence>
<feature type="transmembrane region" description="Helical" evidence="1">
    <location>
        <begin position="140"/>
        <end position="161"/>
    </location>
</feature>
<dbReference type="RefSeq" id="WP_256149131.1">
    <property type="nucleotide sequence ID" value="NZ_JAMOAK010000003.1"/>
</dbReference>
<keyword evidence="1" id="KW-0812">Transmembrane</keyword>
<organism evidence="2 3">
    <name type="scientific">Pantoea brenneri</name>
    <dbReference type="NCBI Taxonomy" id="472694"/>
    <lineage>
        <taxon>Bacteria</taxon>
        <taxon>Pseudomonadati</taxon>
        <taxon>Pseudomonadota</taxon>
        <taxon>Gammaproteobacteria</taxon>
        <taxon>Enterobacterales</taxon>
        <taxon>Erwiniaceae</taxon>
        <taxon>Pantoea</taxon>
    </lineage>
</organism>
<protein>
    <submittedName>
        <fullName evidence="2">Uncharacterized protein</fullName>
    </submittedName>
</protein>
<evidence type="ECO:0000256" key="1">
    <source>
        <dbReference type="SAM" id="Phobius"/>
    </source>
</evidence>
<gene>
    <name evidence="2" type="ORF">PANT111_90215</name>
</gene>
<feature type="transmembrane region" description="Helical" evidence="1">
    <location>
        <begin position="83"/>
        <end position="102"/>
    </location>
</feature>
<proteinExistence type="predicted"/>
<feature type="transmembrane region" description="Helical" evidence="1">
    <location>
        <begin position="40"/>
        <end position="61"/>
    </location>
</feature>
<comment type="caution">
    <text evidence="2">The sequence shown here is derived from an EMBL/GenBank/DDBJ whole genome shotgun (WGS) entry which is preliminary data.</text>
</comment>
<dbReference type="EMBL" id="CABWMH010000056">
    <property type="protein sequence ID" value="VXC69191.1"/>
    <property type="molecule type" value="Genomic_DNA"/>
</dbReference>
<reference evidence="2 3" key="1">
    <citation type="submission" date="2019-10" db="EMBL/GenBank/DDBJ databases">
        <authorList>
            <person name="Karimi E."/>
        </authorList>
    </citation>
    <scope>NUCLEOTIDE SEQUENCE [LARGE SCALE GENOMIC DNA]</scope>
    <source>
        <strain evidence="2">Pantoea sp. 111</strain>
    </source>
</reference>
<sequence>MLLARQWAPWSVVISVVRQAKKQLIIYWGQPVTEFYISRAGLFFGLAGSFFIFISFFLYAFNRKEYDKLISLFLEKYQFPPPYSFYHMAGYFGAYQMCRFFIKLSMNKRISAFNKDSPAYSFFSENRLTVSRWMIYLSRLWLFAGICYLATALAVLILSILR</sequence>
<evidence type="ECO:0000313" key="3">
    <source>
        <dbReference type="Proteomes" id="UP000433737"/>
    </source>
</evidence>
<keyword evidence="1" id="KW-1133">Transmembrane helix</keyword>
<keyword evidence="1" id="KW-0472">Membrane</keyword>
<name>A0AAX3JDV5_9GAMM</name>
<dbReference type="Proteomes" id="UP000433737">
    <property type="component" value="Unassembled WGS sequence"/>
</dbReference>
<accession>A0AAX3JDV5</accession>